<sequence>MKKDMIGKGFHILTKPIGPICNLNCKYCFYTEKKALYPEKKDFRMSDEVLEAFIHKYISSQQIPEIQFVWQGGEPTLMNLDFFHKVISLQKKYADGKKIINSLQTNGTLIDDKWCKFLKENDFLVGLSLDGPAELHDLYRIYVNGNPTLNKVINTLYLLKEYEIPYNVLLCVTKESSKYPIKVYNFLKKLGVEYIQFTPVVERIPDDMSAQIGLKHASPASKNDENQQKLVTDFSVEAGSYGNFLIKIFDEWIQKDVGSIYVMNFEWALEAWMGLPSTICIFSKQCGRALAIEHNGDIYSCDHYVYPEYYLGNILVSNPKEMVEMNKQKAFGQNKESSLPEVCRECEVKFACNGECPRHRFVRTYDNKPGLSYLCQDYKKFFRHIHKYMKVMVQLIENNLPASKVMDVIKGPLVITKK</sequence>
<dbReference type="Proteomes" id="UP000694308">
    <property type="component" value="Unassembled WGS sequence"/>
</dbReference>
<dbReference type="Pfam" id="PF04055">
    <property type="entry name" value="Radical_SAM"/>
    <property type="match status" value="1"/>
</dbReference>
<gene>
    <name evidence="4" type="ORF">I6U48_15630</name>
</gene>
<dbReference type="AlphaFoldDB" id="A0A949U131"/>
<proteinExistence type="predicted"/>
<dbReference type="SFLD" id="SFLDG01384">
    <property type="entry name" value="thioether_bond_formation_requi"/>
    <property type="match status" value="1"/>
</dbReference>
<name>A0A949U131_9CLOT</name>
<keyword evidence="2" id="KW-0004">4Fe-4S</keyword>
<keyword evidence="2" id="KW-0408">Iron</keyword>
<dbReference type="PROSITE" id="PS51918">
    <property type="entry name" value="RADICAL_SAM"/>
    <property type="match status" value="1"/>
</dbReference>
<dbReference type="InterPro" id="IPR047207">
    <property type="entry name" value="SPASM_anSME"/>
</dbReference>
<reference evidence="4" key="1">
    <citation type="submission" date="2020-12" db="EMBL/GenBank/DDBJ databases">
        <title>Clostridium thailandense sp. nov., a novel acetogenic bacterium isolated from peat land soil in Thailand.</title>
        <authorList>
            <person name="Chaikitkaew S."/>
            <person name="Birkeland N.K."/>
        </authorList>
    </citation>
    <scope>NUCLEOTIDE SEQUENCE</scope>
    <source>
        <strain evidence="4">PL3</strain>
    </source>
</reference>
<keyword evidence="2" id="KW-0411">Iron-sulfur</keyword>
<dbReference type="CDD" id="cd21120">
    <property type="entry name" value="SPASM_anSME"/>
    <property type="match status" value="1"/>
</dbReference>
<dbReference type="NCBIfam" id="TIGR04085">
    <property type="entry name" value="rSAM_more_4Fe4S"/>
    <property type="match status" value="1"/>
</dbReference>
<dbReference type="CDD" id="cd01335">
    <property type="entry name" value="Radical_SAM"/>
    <property type="match status" value="1"/>
</dbReference>
<dbReference type="PANTHER" id="PTHR43273:SF3">
    <property type="entry name" value="ANAEROBIC SULFATASE-MATURATING ENZYME HOMOLOG ASLB-RELATED"/>
    <property type="match status" value="1"/>
</dbReference>
<protein>
    <submittedName>
        <fullName evidence="4">Anaerobic sulfatase maturase</fullName>
    </submittedName>
</protein>
<organism evidence="4 5">
    <name type="scientific">Clostridium thailandense</name>
    <dbReference type="NCBI Taxonomy" id="2794346"/>
    <lineage>
        <taxon>Bacteria</taxon>
        <taxon>Bacillati</taxon>
        <taxon>Bacillota</taxon>
        <taxon>Clostridia</taxon>
        <taxon>Eubacteriales</taxon>
        <taxon>Clostridiaceae</taxon>
        <taxon>Clostridium</taxon>
    </lineage>
</organism>
<dbReference type="Pfam" id="PF13186">
    <property type="entry name" value="SPASM"/>
    <property type="match status" value="1"/>
</dbReference>
<dbReference type="InterPro" id="IPR023867">
    <property type="entry name" value="Sulphatase_maturase_rSAM"/>
</dbReference>
<comment type="caution">
    <text evidence="4">The sequence shown here is derived from an EMBL/GenBank/DDBJ whole genome shotgun (WGS) entry which is preliminary data.</text>
</comment>
<dbReference type="GO" id="GO:0016491">
    <property type="term" value="F:oxidoreductase activity"/>
    <property type="evidence" value="ECO:0007669"/>
    <property type="project" value="InterPro"/>
</dbReference>
<dbReference type="PANTHER" id="PTHR43273">
    <property type="entry name" value="ANAEROBIC SULFATASE-MATURATING ENZYME HOMOLOG ASLB-RELATED"/>
    <property type="match status" value="1"/>
</dbReference>
<dbReference type="SFLD" id="SFLDS00029">
    <property type="entry name" value="Radical_SAM"/>
    <property type="match status" value="1"/>
</dbReference>
<keyword evidence="2" id="KW-0479">Metal-binding</keyword>
<evidence type="ECO:0000256" key="2">
    <source>
        <dbReference type="ARBA" id="ARBA00022485"/>
    </source>
</evidence>
<accession>A0A949U131</accession>
<dbReference type="RefSeq" id="WP_218321401.1">
    <property type="nucleotide sequence ID" value="NZ_JAEEGC010000073.1"/>
</dbReference>
<evidence type="ECO:0000313" key="4">
    <source>
        <dbReference type="EMBL" id="MBV7274334.1"/>
    </source>
</evidence>
<dbReference type="InterPro" id="IPR007197">
    <property type="entry name" value="rSAM"/>
</dbReference>
<dbReference type="SFLD" id="SFLDG01067">
    <property type="entry name" value="SPASM/twitch_domain_containing"/>
    <property type="match status" value="1"/>
</dbReference>
<dbReference type="SFLD" id="SFLDG01072">
    <property type="entry name" value="dehydrogenase_like"/>
    <property type="match status" value="1"/>
</dbReference>
<evidence type="ECO:0000313" key="5">
    <source>
        <dbReference type="Proteomes" id="UP000694308"/>
    </source>
</evidence>
<evidence type="ECO:0000256" key="1">
    <source>
        <dbReference type="ARBA" id="ARBA00001966"/>
    </source>
</evidence>
<dbReference type="GO" id="GO:0051539">
    <property type="term" value="F:4 iron, 4 sulfur cluster binding"/>
    <property type="evidence" value="ECO:0007669"/>
    <property type="project" value="UniProtKB-KW"/>
</dbReference>
<feature type="domain" description="Radical SAM core" evidence="3">
    <location>
        <begin position="7"/>
        <end position="254"/>
    </location>
</feature>
<dbReference type="InterPro" id="IPR034491">
    <property type="entry name" value="Anaerob_Ser_sulfatase-maturase"/>
</dbReference>
<comment type="cofactor">
    <cofactor evidence="1">
        <name>[4Fe-4S] cluster</name>
        <dbReference type="ChEBI" id="CHEBI:49883"/>
    </cofactor>
</comment>
<dbReference type="InterPro" id="IPR023885">
    <property type="entry name" value="4Fe4S-binding_SPASM_dom"/>
</dbReference>
<dbReference type="SFLD" id="SFLDF00285">
    <property type="entry name" value="anaerobic_Ser-type_sulfatase-m"/>
    <property type="match status" value="1"/>
</dbReference>
<dbReference type="EMBL" id="JAEEGC010000073">
    <property type="protein sequence ID" value="MBV7274334.1"/>
    <property type="molecule type" value="Genomic_DNA"/>
</dbReference>
<dbReference type="SFLD" id="SFLDG01386">
    <property type="entry name" value="main_SPASM_domain-containing"/>
    <property type="match status" value="1"/>
</dbReference>
<evidence type="ECO:0000259" key="3">
    <source>
        <dbReference type="PROSITE" id="PS51918"/>
    </source>
</evidence>
<dbReference type="NCBIfam" id="TIGR03942">
    <property type="entry name" value="sulfatase_rSAM"/>
    <property type="match status" value="1"/>
</dbReference>
<keyword evidence="5" id="KW-1185">Reference proteome</keyword>